<evidence type="ECO:0000259" key="1">
    <source>
        <dbReference type="PROSITE" id="PS51746"/>
    </source>
</evidence>
<keyword evidence="3" id="KW-1185">Reference proteome</keyword>
<dbReference type="EMBL" id="AZHW01001755">
    <property type="protein sequence ID" value="ETW92000.1"/>
    <property type="molecule type" value="Genomic_DNA"/>
</dbReference>
<feature type="domain" description="PPM-type phosphatase" evidence="1">
    <location>
        <begin position="1"/>
        <end position="111"/>
    </location>
</feature>
<dbReference type="HOGENOM" id="CLU_2019949_0_0_7"/>
<dbReference type="AlphaFoldDB" id="W4L2V5"/>
<evidence type="ECO:0000313" key="2">
    <source>
        <dbReference type="EMBL" id="ETW92000.1"/>
    </source>
</evidence>
<evidence type="ECO:0000313" key="3">
    <source>
        <dbReference type="Proteomes" id="UP000019141"/>
    </source>
</evidence>
<proteinExistence type="predicted"/>
<sequence length="123" mass="13463">QMTEDHSVVMELLRQGLINEDQARGHADKNVILRALGTKPQVSVSTWGRPFPVKANDRFVLCTDGLSDLVLDDEIQAIAEAETPSTACEQLVTLAKQRGGYDNITVGILHVEMIHDPAVGQDE</sequence>
<dbReference type="Proteomes" id="UP000019141">
    <property type="component" value="Unassembled WGS sequence"/>
</dbReference>
<protein>
    <recommendedName>
        <fullName evidence="1">PPM-type phosphatase domain-containing protein</fullName>
    </recommendedName>
</protein>
<gene>
    <name evidence="2" type="ORF">ETSY1_45745</name>
</gene>
<dbReference type="PROSITE" id="PS51746">
    <property type="entry name" value="PPM_2"/>
    <property type="match status" value="1"/>
</dbReference>
<reference evidence="2 3" key="1">
    <citation type="journal article" date="2014" name="Nature">
        <title>An environmental bacterial taxon with a large and distinct metabolic repertoire.</title>
        <authorList>
            <person name="Wilson M.C."/>
            <person name="Mori T."/>
            <person name="Ruckert C."/>
            <person name="Uria A.R."/>
            <person name="Helf M.J."/>
            <person name="Takada K."/>
            <person name="Gernert C."/>
            <person name="Steffens U.A."/>
            <person name="Heycke N."/>
            <person name="Schmitt S."/>
            <person name="Rinke C."/>
            <person name="Helfrich E.J."/>
            <person name="Brachmann A.O."/>
            <person name="Gurgui C."/>
            <person name="Wakimoto T."/>
            <person name="Kracht M."/>
            <person name="Crusemann M."/>
            <person name="Hentschel U."/>
            <person name="Abe I."/>
            <person name="Matsunaga S."/>
            <person name="Kalinowski J."/>
            <person name="Takeyama H."/>
            <person name="Piel J."/>
        </authorList>
    </citation>
    <scope>NUCLEOTIDE SEQUENCE [LARGE SCALE GENOMIC DNA]</scope>
    <source>
        <strain evidence="3">TSY1</strain>
    </source>
</reference>
<dbReference type="Gene3D" id="3.60.40.10">
    <property type="entry name" value="PPM-type phosphatase domain"/>
    <property type="match status" value="1"/>
</dbReference>
<accession>W4L2V5</accession>
<organism evidence="2 3">
    <name type="scientific">Entotheonella factor</name>
    <dbReference type="NCBI Taxonomy" id="1429438"/>
    <lineage>
        <taxon>Bacteria</taxon>
        <taxon>Pseudomonadati</taxon>
        <taxon>Nitrospinota/Tectimicrobiota group</taxon>
        <taxon>Candidatus Tectimicrobiota</taxon>
        <taxon>Candidatus Entotheonellia</taxon>
        <taxon>Candidatus Entotheonellales</taxon>
        <taxon>Candidatus Entotheonellaceae</taxon>
        <taxon>Candidatus Entotheonella</taxon>
    </lineage>
</organism>
<dbReference type="InterPro" id="IPR036457">
    <property type="entry name" value="PPM-type-like_dom_sf"/>
</dbReference>
<name>W4L2V5_ENTF1</name>
<comment type="caution">
    <text evidence="2">The sequence shown here is derived from an EMBL/GenBank/DDBJ whole genome shotgun (WGS) entry which is preliminary data.</text>
</comment>
<dbReference type="SUPFAM" id="SSF81606">
    <property type="entry name" value="PP2C-like"/>
    <property type="match status" value="1"/>
</dbReference>
<feature type="non-terminal residue" evidence="2">
    <location>
        <position position="1"/>
    </location>
</feature>
<dbReference type="InterPro" id="IPR001932">
    <property type="entry name" value="PPM-type_phosphatase-like_dom"/>
</dbReference>